<sequence>MKNHFLAELANKYDVQYLLQSRVLNTKRKR</sequence>
<evidence type="ECO:0000313" key="1">
    <source>
        <dbReference type="EMBL" id="BAB58542.1"/>
    </source>
</evidence>
<dbReference type="Proteomes" id="UP000002481">
    <property type="component" value="Chromosome"/>
</dbReference>
<name>A0A0H3K0U4_STAAM</name>
<gene>
    <name evidence="1" type="ordered locus">SAV2380</name>
</gene>
<evidence type="ECO:0000313" key="2">
    <source>
        <dbReference type="Proteomes" id="UP000002481"/>
    </source>
</evidence>
<protein>
    <submittedName>
        <fullName evidence="1">Uncharacterized protein</fullName>
    </submittedName>
</protein>
<dbReference type="AlphaFoldDB" id="A0A0H3K0U4"/>
<dbReference type="KEGG" id="sav:SAV2380"/>
<accession>A0A0H3K0U4</accession>
<reference evidence="1 2" key="1">
    <citation type="journal article" date="2001" name="Lancet">
        <title>Whole genome sequencing of meticillin-resistant Staphylococcus aureus.</title>
        <authorList>
            <person name="Kuroda M."/>
            <person name="Ohta T."/>
            <person name="Uchiyama I."/>
            <person name="Baba T."/>
            <person name="Yuzawa H."/>
            <person name="Kobayashi I."/>
            <person name="Cui L."/>
            <person name="Oguchi A."/>
            <person name="Aoki K."/>
            <person name="Nagai Y."/>
            <person name="Lian J."/>
            <person name="Ito T."/>
            <person name="Kanamori M."/>
            <person name="Matsumaru H."/>
            <person name="Maruyama A."/>
            <person name="Murakami H."/>
            <person name="Hosoyama A."/>
            <person name="Mizutani-Ui Y."/>
            <person name="Takahashi N.K."/>
            <person name="Sawano T."/>
            <person name="Inoue R."/>
            <person name="Kaito C."/>
            <person name="Sekimizu K."/>
            <person name="Hirakawa H."/>
            <person name="Kuhara S."/>
            <person name="Goto S."/>
            <person name="Yabuzaki J."/>
            <person name="Kanehisa M."/>
            <person name="Yamashita A."/>
            <person name="Oshima K."/>
            <person name="Furuya K."/>
            <person name="Yoshino C."/>
            <person name="Shiba T."/>
            <person name="Hattori M."/>
            <person name="Ogasawara N."/>
            <person name="Hayashi H."/>
            <person name="Hiramatsu K."/>
        </authorList>
    </citation>
    <scope>NUCLEOTIDE SEQUENCE [LARGE SCALE GENOMIC DNA]</scope>
    <source>
        <strain evidence="2">Mu50 / ATCC 700699</strain>
    </source>
</reference>
<organism evidence="1 2">
    <name type="scientific">Staphylococcus aureus (strain Mu50 / ATCC 700699)</name>
    <dbReference type="NCBI Taxonomy" id="158878"/>
    <lineage>
        <taxon>Bacteria</taxon>
        <taxon>Bacillati</taxon>
        <taxon>Bacillota</taxon>
        <taxon>Bacilli</taxon>
        <taxon>Bacillales</taxon>
        <taxon>Staphylococcaceae</taxon>
        <taxon>Staphylococcus</taxon>
    </lineage>
</organism>
<dbReference type="HOGENOM" id="CLU_3405544_0_0_9"/>
<proteinExistence type="predicted"/>
<dbReference type="EMBL" id="BA000017">
    <property type="protein sequence ID" value="BAB58542.1"/>
    <property type="molecule type" value="Genomic_DNA"/>
</dbReference>